<dbReference type="InterPro" id="IPR025659">
    <property type="entry name" value="Tubby-like_C"/>
</dbReference>
<keyword evidence="3" id="KW-1185">Reference proteome</keyword>
<name>A0A8A3S434_9EURY</name>
<accession>A0A8A3S434</accession>
<dbReference type="AlphaFoldDB" id="A0A8A3S434"/>
<evidence type="ECO:0000256" key="1">
    <source>
        <dbReference type="ARBA" id="ARBA00005437"/>
    </source>
</evidence>
<dbReference type="InterPro" id="IPR038595">
    <property type="entry name" value="LOR_sf"/>
</dbReference>
<dbReference type="KEGG" id="maqe:RJ40_02095"/>
<dbReference type="PANTHER" id="PTHR31087:SF161">
    <property type="entry name" value="TUBBY C 2 FAMILY PROTEIN"/>
    <property type="match status" value="1"/>
</dbReference>
<gene>
    <name evidence="2" type="ORF">RJ40_02095</name>
</gene>
<dbReference type="InterPro" id="IPR007612">
    <property type="entry name" value="LOR"/>
</dbReference>
<dbReference type="Gene3D" id="2.40.160.200">
    <property type="entry name" value="LURP1-related"/>
    <property type="match status" value="1"/>
</dbReference>
<evidence type="ECO:0000313" key="3">
    <source>
        <dbReference type="Proteomes" id="UP001042704"/>
    </source>
</evidence>
<dbReference type="SUPFAM" id="SSF54518">
    <property type="entry name" value="Tubby C-terminal domain-like"/>
    <property type="match status" value="1"/>
</dbReference>
<comment type="similarity">
    <text evidence="1">Belongs to the LOR family.</text>
</comment>
<dbReference type="Proteomes" id="UP001042704">
    <property type="component" value="Chromosome"/>
</dbReference>
<sequence length="152" mass="17317">MREKLVSIGDDYFIEDDAGARAFYVDGKALRLRDTLVFRTVAGEERYTIREKVLRVRETMEIYRGDEVAATVKKALVSPLRHRWTVEIAGGPDLTVQGNILDHEYQIKRGREQVAEVSRKWFRVRDTYGVEVAPGEDAALFLAVTAALDLMQ</sequence>
<evidence type="ECO:0000313" key="2">
    <source>
        <dbReference type="EMBL" id="QSZ66374.1"/>
    </source>
</evidence>
<dbReference type="RefSeq" id="WP_265581709.1">
    <property type="nucleotide sequence ID" value="NZ_CP036172.1"/>
</dbReference>
<reference evidence="2" key="2">
    <citation type="submission" date="2019-02" db="EMBL/GenBank/DDBJ databases">
        <authorList>
            <person name="Chen S.-C."/>
            <person name="Chien H.-H."/>
            <person name="Lai M.-C."/>
        </authorList>
    </citation>
    <scope>NUCLEOTIDE SEQUENCE</scope>
    <source>
        <strain evidence="2">N2F9704</strain>
    </source>
</reference>
<reference evidence="2" key="1">
    <citation type="journal article" date="2001" name="Int. J. Syst. Evol. Microbiol.">
        <title>Methanofollis aquaemaris sp. nov., a methanogen isolated from an aquaculture fish pond.</title>
        <authorList>
            <person name="Lai M.C."/>
            <person name="Chen S.C."/>
        </authorList>
    </citation>
    <scope>NUCLEOTIDE SEQUENCE</scope>
    <source>
        <strain evidence="2">N2F9704</strain>
    </source>
</reference>
<organism evidence="2 3">
    <name type="scientific">Methanofollis aquaemaris</name>
    <dbReference type="NCBI Taxonomy" id="126734"/>
    <lineage>
        <taxon>Archaea</taxon>
        <taxon>Methanobacteriati</taxon>
        <taxon>Methanobacteriota</taxon>
        <taxon>Stenosarchaea group</taxon>
        <taxon>Methanomicrobia</taxon>
        <taxon>Methanomicrobiales</taxon>
        <taxon>Methanomicrobiaceae</taxon>
        <taxon>Methanofollis</taxon>
    </lineage>
</organism>
<dbReference type="GeneID" id="76423111"/>
<protein>
    <recommendedName>
        <fullName evidence="4">LURP-one-related family protein</fullName>
    </recommendedName>
</protein>
<dbReference type="PANTHER" id="PTHR31087">
    <property type="match status" value="1"/>
</dbReference>
<evidence type="ECO:0008006" key="4">
    <source>
        <dbReference type="Google" id="ProtNLM"/>
    </source>
</evidence>
<dbReference type="EMBL" id="CP036172">
    <property type="protein sequence ID" value="QSZ66374.1"/>
    <property type="molecule type" value="Genomic_DNA"/>
</dbReference>
<proteinExistence type="inferred from homology"/>
<dbReference type="Pfam" id="PF04525">
    <property type="entry name" value="LOR"/>
    <property type="match status" value="1"/>
</dbReference>